<protein>
    <submittedName>
        <fullName evidence="1">Uncharacterized protein</fullName>
    </submittedName>
</protein>
<dbReference type="EMBL" id="LAZR01049213">
    <property type="protein sequence ID" value="KKK90164.1"/>
    <property type="molecule type" value="Genomic_DNA"/>
</dbReference>
<organism evidence="1">
    <name type="scientific">marine sediment metagenome</name>
    <dbReference type="NCBI Taxonomy" id="412755"/>
    <lineage>
        <taxon>unclassified sequences</taxon>
        <taxon>metagenomes</taxon>
        <taxon>ecological metagenomes</taxon>
    </lineage>
</organism>
<evidence type="ECO:0000313" key="1">
    <source>
        <dbReference type="EMBL" id="KKK90164.1"/>
    </source>
</evidence>
<reference evidence="1" key="1">
    <citation type="journal article" date="2015" name="Nature">
        <title>Complex archaea that bridge the gap between prokaryotes and eukaryotes.</title>
        <authorList>
            <person name="Spang A."/>
            <person name="Saw J.H."/>
            <person name="Jorgensen S.L."/>
            <person name="Zaremba-Niedzwiedzka K."/>
            <person name="Martijn J."/>
            <person name="Lind A.E."/>
            <person name="van Eijk R."/>
            <person name="Schleper C."/>
            <person name="Guy L."/>
            <person name="Ettema T.J."/>
        </authorList>
    </citation>
    <scope>NUCLEOTIDE SEQUENCE</scope>
</reference>
<feature type="non-terminal residue" evidence="1">
    <location>
        <position position="244"/>
    </location>
</feature>
<comment type="caution">
    <text evidence="1">The sequence shown here is derived from an EMBL/GenBank/DDBJ whole genome shotgun (WGS) entry which is preliminary data.</text>
</comment>
<name>A0A0F9BHS3_9ZZZZ</name>
<sequence>MASRYWVLGTADWTAINTANWSATSGGAGGETVPTTSDDVFFDANSGGGNPALGVGYAAQCHDFSCLTGAPTLIGSSGSLNISGSFDNSGKKLIIFNSPIIFNATTSETITWYSGTTLNALISASITFDGVGGVWTSQIAAFVDAMTLTNGTFDANNFNVSLTDVTTGRFSSSNSNTRVLTMGSGIWTLSGTGTVWDTSTSTNLTLNANTSQIRLTNSSATARTVTCNSAPINHLHIKAGSGTA</sequence>
<proteinExistence type="predicted"/>
<gene>
    <name evidence="1" type="ORF">LCGC14_2725820</name>
</gene>
<dbReference type="AlphaFoldDB" id="A0A0F9BHS3"/>
<accession>A0A0F9BHS3</accession>